<evidence type="ECO:0000313" key="6">
    <source>
        <dbReference type="Proteomes" id="UP000230214"/>
    </source>
</evidence>
<dbReference type="Pfam" id="PF00436">
    <property type="entry name" value="SSB"/>
    <property type="match status" value="1"/>
</dbReference>
<dbReference type="PROSITE" id="PS50935">
    <property type="entry name" value="SSB"/>
    <property type="match status" value="1"/>
</dbReference>
<feature type="compositionally biased region" description="Low complexity" evidence="4">
    <location>
        <begin position="123"/>
        <end position="133"/>
    </location>
</feature>
<accession>A0A2H0RBR0</accession>
<dbReference type="PIRSF" id="PIRSF002070">
    <property type="entry name" value="SSB"/>
    <property type="match status" value="1"/>
</dbReference>
<evidence type="ECO:0000256" key="3">
    <source>
        <dbReference type="PIRNR" id="PIRNR002070"/>
    </source>
</evidence>
<protein>
    <recommendedName>
        <fullName evidence="2 3">Single-stranded DNA-binding protein</fullName>
        <shortName evidence="2">SSB</shortName>
    </recommendedName>
</protein>
<evidence type="ECO:0000256" key="2">
    <source>
        <dbReference type="HAMAP-Rule" id="MF_00984"/>
    </source>
</evidence>
<keyword evidence="1 2" id="KW-0238">DNA-binding</keyword>
<feature type="compositionally biased region" description="Acidic residues" evidence="4">
    <location>
        <begin position="151"/>
        <end position="162"/>
    </location>
</feature>
<comment type="caution">
    <text evidence="2">Lacks conserved residue(s) required for the propagation of feature annotation.</text>
</comment>
<organism evidence="5 6">
    <name type="scientific">candidate division WWE3 bacterium CG10_big_fil_rev_8_21_14_0_10_32_10</name>
    <dbReference type="NCBI Taxonomy" id="1975090"/>
    <lineage>
        <taxon>Bacteria</taxon>
        <taxon>Katanobacteria</taxon>
    </lineage>
</organism>
<dbReference type="Gene3D" id="2.40.50.140">
    <property type="entry name" value="Nucleic acid-binding proteins"/>
    <property type="match status" value="1"/>
</dbReference>
<dbReference type="CDD" id="cd04496">
    <property type="entry name" value="SSB_OBF"/>
    <property type="match status" value="1"/>
</dbReference>
<dbReference type="EMBL" id="PCXU01000023">
    <property type="protein sequence ID" value="PIR43464.1"/>
    <property type="molecule type" value="Genomic_DNA"/>
</dbReference>
<dbReference type="InterPro" id="IPR011344">
    <property type="entry name" value="ssDNA-bd"/>
</dbReference>
<dbReference type="InterPro" id="IPR000424">
    <property type="entry name" value="Primosome_PriB/ssb"/>
</dbReference>
<feature type="region of interest" description="Disordered" evidence="4">
    <location>
        <begin position="113"/>
        <end position="162"/>
    </location>
</feature>
<dbReference type="PANTHER" id="PTHR10302:SF0">
    <property type="entry name" value="SINGLE-STRANDED DNA-BINDING PROTEIN, MITOCHONDRIAL"/>
    <property type="match status" value="1"/>
</dbReference>
<dbReference type="SUPFAM" id="SSF50249">
    <property type="entry name" value="Nucleic acid-binding proteins"/>
    <property type="match status" value="1"/>
</dbReference>
<evidence type="ECO:0000256" key="1">
    <source>
        <dbReference type="ARBA" id="ARBA00023125"/>
    </source>
</evidence>
<sequence length="162" mass="17407">MSVRSLNRATLVGNLTADPVLRTTNNGTPVATFAVATNRSYTDSSGEFQDAADFHNCVGFGKTAEICNDLLQKGSMVYVEGRLQTRKWDDADGKTNYRTEIVIEKVILLARGKPGGNTDEEYSSGSTDSSASAPLEETTTDSGKSKKVEAPSEEVSSEDIPF</sequence>
<dbReference type="GO" id="GO:0009295">
    <property type="term" value="C:nucleoid"/>
    <property type="evidence" value="ECO:0007669"/>
    <property type="project" value="TreeGrafter"/>
</dbReference>
<comment type="caution">
    <text evidence="5">The sequence shown here is derived from an EMBL/GenBank/DDBJ whole genome shotgun (WGS) entry which is preliminary data.</text>
</comment>
<gene>
    <name evidence="5" type="ORF">COV24_02575</name>
</gene>
<evidence type="ECO:0000313" key="5">
    <source>
        <dbReference type="EMBL" id="PIR43464.1"/>
    </source>
</evidence>
<dbReference type="Proteomes" id="UP000230214">
    <property type="component" value="Unassembled WGS sequence"/>
</dbReference>
<dbReference type="GO" id="GO:0006260">
    <property type="term" value="P:DNA replication"/>
    <property type="evidence" value="ECO:0007669"/>
    <property type="project" value="InterPro"/>
</dbReference>
<name>A0A2H0RBR0_UNCKA</name>
<dbReference type="HAMAP" id="MF_00984">
    <property type="entry name" value="SSB"/>
    <property type="match status" value="1"/>
</dbReference>
<evidence type="ECO:0000256" key="4">
    <source>
        <dbReference type="SAM" id="MobiDB-lite"/>
    </source>
</evidence>
<dbReference type="InterPro" id="IPR012340">
    <property type="entry name" value="NA-bd_OB-fold"/>
</dbReference>
<proteinExistence type="inferred from homology"/>
<reference evidence="5 6" key="1">
    <citation type="submission" date="2017-09" db="EMBL/GenBank/DDBJ databases">
        <title>Depth-based differentiation of microbial function through sediment-hosted aquifers and enrichment of novel symbionts in the deep terrestrial subsurface.</title>
        <authorList>
            <person name="Probst A.J."/>
            <person name="Ladd B."/>
            <person name="Jarett J.K."/>
            <person name="Geller-Mcgrath D.E."/>
            <person name="Sieber C.M."/>
            <person name="Emerson J.B."/>
            <person name="Anantharaman K."/>
            <person name="Thomas B.C."/>
            <person name="Malmstrom R."/>
            <person name="Stieglmeier M."/>
            <person name="Klingl A."/>
            <person name="Woyke T."/>
            <person name="Ryan C.M."/>
            <person name="Banfield J.F."/>
        </authorList>
    </citation>
    <scope>NUCLEOTIDE SEQUENCE [LARGE SCALE GENOMIC DNA]</scope>
    <source>
        <strain evidence="5">CG10_big_fil_rev_8_21_14_0_10_32_10</strain>
    </source>
</reference>
<dbReference type="AlphaFoldDB" id="A0A2H0RBR0"/>
<comment type="subunit">
    <text evidence="2">Homotetramer.</text>
</comment>
<dbReference type="PANTHER" id="PTHR10302">
    <property type="entry name" value="SINGLE-STRANDED DNA-BINDING PROTEIN"/>
    <property type="match status" value="1"/>
</dbReference>
<dbReference type="NCBIfam" id="TIGR00621">
    <property type="entry name" value="ssb"/>
    <property type="match status" value="1"/>
</dbReference>
<dbReference type="GO" id="GO:0003697">
    <property type="term" value="F:single-stranded DNA binding"/>
    <property type="evidence" value="ECO:0007669"/>
    <property type="project" value="UniProtKB-UniRule"/>
</dbReference>